<dbReference type="EMBL" id="AB728560">
    <property type="protein sequence ID" value="BBD49899.1"/>
    <property type="molecule type" value="Genomic_DNA"/>
</dbReference>
<reference evidence="1" key="1">
    <citation type="journal article" date="2019" name="Microbes Environ.">
        <title>Genetic and Physiological Characteristics of a Novel Marine Propylene-Assimilating Halieaceae Bacterium Isolated from Seawater and the Diversity of Its Alkene and Epoxide Metabolism Genes.</title>
        <authorList>
            <person name="Suzuki T."/>
            <person name="Yazawa T."/>
            <person name="Morishita N."/>
            <person name="Maruyama A."/>
            <person name="Fuse H."/>
        </authorList>
    </citation>
    <scope>NUCLEOTIDE SEQUENCE</scope>
    <source>
        <strain evidence="1">PE-TB08W</strain>
    </source>
</reference>
<proteinExistence type="predicted"/>
<protein>
    <submittedName>
        <fullName evidence="1">Uncharacterized protein</fullName>
    </submittedName>
</protein>
<evidence type="ECO:0000313" key="1">
    <source>
        <dbReference type="EMBL" id="BBD49899.1"/>
    </source>
</evidence>
<accession>A0A3G9ELX0</accession>
<sequence length="65" mass="7597">MRNSISKFALGGPQVEQRVQFPSSMFSLQFNSRREHPSKSWVNIDLQPSPFCHALARWLCQLHIR</sequence>
<organism evidence="1">
    <name type="scientific">Alteromonadaceae bacterium PE-TB08W</name>
    <dbReference type="NCBI Taxonomy" id="1199097"/>
    <lineage>
        <taxon>Bacteria</taxon>
        <taxon>Pseudomonadati</taxon>
        <taxon>Pseudomonadota</taxon>
        <taxon>Gammaproteobacteria</taxon>
        <taxon>Alteromonadales</taxon>
        <taxon>Alteromonadaceae</taxon>
    </lineage>
</organism>
<dbReference type="AlphaFoldDB" id="A0A3G9ELX0"/>
<name>A0A3G9ELX0_9ALTE</name>